<feature type="compositionally biased region" description="Low complexity" evidence="1">
    <location>
        <begin position="101"/>
        <end position="120"/>
    </location>
</feature>
<feature type="region of interest" description="Disordered" evidence="1">
    <location>
        <begin position="194"/>
        <end position="269"/>
    </location>
</feature>
<accession>A0A4Y7SMM3</accession>
<dbReference type="AlphaFoldDB" id="A0A4Y7SMM3"/>
<protein>
    <submittedName>
        <fullName evidence="2">Uncharacterized protein</fullName>
    </submittedName>
</protein>
<evidence type="ECO:0000313" key="2">
    <source>
        <dbReference type="EMBL" id="TEB23133.1"/>
    </source>
</evidence>
<reference evidence="2 3" key="1">
    <citation type="journal article" date="2019" name="Nat. Ecol. Evol.">
        <title>Megaphylogeny resolves global patterns of mushroom evolution.</title>
        <authorList>
            <person name="Varga T."/>
            <person name="Krizsan K."/>
            <person name="Foldi C."/>
            <person name="Dima B."/>
            <person name="Sanchez-Garcia M."/>
            <person name="Sanchez-Ramirez S."/>
            <person name="Szollosi G.J."/>
            <person name="Szarkandi J.G."/>
            <person name="Papp V."/>
            <person name="Albert L."/>
            <person name="Andreopoulos W."/>
            <person name="Angelini C."/>
            <person name="Antonin V."/>
            <person name="Barry K.W."/>
            <person name="Bougher N.L."/>
            <person name="Buchanan P."/>
            <person name="Buyck B."/>
            <person name="Bense V."/>
            <person name="Catcheside P."/>
            <person name="Chovatia M."/>
            <person name="Cooper J."/>
            <person name="Damon W."/>
            <person name="Desjardin D."/>
            <person name="Finy P."/>
            <person name="Geml J."/>
            <person name="Haridas S."/>
            <person name="Hughes K."/>
            <person name="Justo A."/>
            <person name="Karasinski D."/>
            <person name="Kautmanova I."/>
            <person name="Kiss B."/>
            <person name="Kocsube S."/>
            <person name="Kotiranta H."/>
            <person name="LaButti K.M."/>
            <person name="Lechner B.E."/>
            <person name="Liimatainen K."/>
            <person name="Lipzen A."/>
            <person name="Lukacs Z."/>
            <person name="Mihaltcheva S."/>
            <person name="Morgado L.N."/>
            <person name="Niskanen T."/>
            <person name="Noordeloos M.E."/>
            <person name="Ohm R.A."/>
            <person name="Ortiz-Santana B."/>
            <person name="Ovrebo C."/>
            <person name="Racz N."/>
            <person name="Riley R."/>
            <person name="Savchenko A."/>
            <person name="Shiryaev A."/>
            <person name="Soop K."/>
            <person name="Spirin V."/>
            <person name="Szebenyi C."/>
            <person name="Tomsovsky M."/>
            <person name="Tulloss R.E."/>
            <person name="Uehling J."/>
            <person name="Grigoriev I.V."/>
            <person name="Vagvolgyi C."/>
            <person name="Papp T."/>
            <person name="Martin F.M."/>
            <person name="Miettinen O."/>
            <person name="Hibbett D.S."/>
            <person name="Nagy L.G."/>
        </authorList>
    </citation>
    <scope>NUCLEOTIDE SEQUENCE [LARGE SCALE GENOMIC DNA]</scope>
    <source>
        <strain evidence="2 3">FP101781</strain>
    </source>
</reference>
<dbReference type="EMBL" id="QPFP01000081">
    <property type="protein sequence ID" value="TEB23133.1"/>
    <property type="molecule type" value="Genomic_DNA"/>
</dbReference>
<keyword evidence="3" id="KW-1185">Reference proteome</keyword>
<comment type="caution">
    <text evidence="2">The sequence shown here is derived from an EMBL/GenBank/DDBJ whole genome shotgun (WGS) entry which is preliminary data.</text>
</comment>
<evidence type="ECO:0000256" key="1">
    <source>
        <dbReference type="SAM" id="MobiDB-lite"/>
    </source>
</evidence>
<organism evidence="2 3">
    <name type="scientific">Coprinellus micaceus</name>
    <name type="common">Glistening ink-cap mushroom</name>
    <name type="synonym">Coprinus micaceus</name>
    <dbReference type="NCBI Taxonomy" id="71717"/>
    <lineage>
        <taxon>Eukaryota</taxon>
        <taxon>Fungi</taxon>
        <taxon>Dikarya</taxon>
        <taxon>Basidiomycota</taxon>
        <taxon>Agaricomycotina</taxon>
        <taxon>Agaricomycetes</taxon>
        <taxon>Agaricomycetidae</taxon>
        <taxon>Agaricales</taxon>
        <taxon>Agaricineae</taxon>
        <taxon>Psathyrellaceae</taxon>
        <taxon>Coprinellus</taxon>
    </lineage>
</organism>
<sequence>MARVPNRERGAISTPLVLLRFLKHPRQPHFPNLCPRTLMPPKNIKGLAAARSIVSIPGTEPDASPTAAPLPAGAPKAQRRAPPRRDMVRPSAKKKGKTPITNSVAPAPATTPSATVANVPSHLPESSSSPGIRTLQHDITAVKARIEELQLHEIAPLNHRLTELENVDLTLLNERMDGVEGSETDLDVRMKAMKASMDRSKGADYPSSSHSPHQHLPRPSVQQGLHSGHHIHQLQDPWSSGSHLLRQRYHQPSQGHGGRGYWNGRRSQG</sequence>
<dbReference type="Proteomes" id="UP000298030">
    <property type="component" value="Unassembled WGS sequence"/>
</dbReference>
<name>A0A4Y7SMM3_COPMI</name>
<feature type="region of interest" description="Disordered" evidence="1">
    <location>
        <begin position="56"/>
        <end position="132"/>
    </location>
</feature>
<evidence type="ECO:0000313" key="3">
    <source>
        <dbReference type="Proteomes" id="UP000298030"/>
    </source>
</evidence>
<gene>
    <name evidence="2" type="ORF">FA13DRAFT_1455740</name>
</gene>
<proteinExistence type="predicted"/>